<evidence type="ECO:0000259" key="11">
    <source>
        <dbReference type="PROSITE" id="PS51755"/>
    </source>
</evidence>
<dbReference type="Pfam" id="PF00072">
    <property type="entry name" value="Response_reg"/>
    <property type="match status" value="1"/>
</dbReference>
<dbReference type="PROSITE" id="PS51755">
    <property type="entry name" value="OMPR_PHOB"/>
    <property type="match status" value="1"/>
</dbReference>
<evidence type="ECO:0000256" key="6">
    <source>
        <dbReference type="ARBA" id="ARBA00023125"/>
    </source>
</evidence>
<dbReference type="Pfam" id="PF00486">
    <property type="entry name" value="Trans_reg_C"/>
    <property type="match status" value="1"/>
</dbReference>
<accession>A0A8J7P838</accession>
<dbReference type="SUPFAM" id="SSF46894">
    <property type="entry name" value="C-terminal effector domain of the bipartite response regulators"/>
    <property type="match status" value="1"/>
</dbReference>
<dbReference type="PROSITE" id="PS50110">
    <property type="entry name" value="RESPONSE_REGULATORY"/>
    <property type="match status" value="1"/>
</dbReference>
<evidence type="ECO:0000256" key="4">
    <source>
        <dbReference type="ARBA" id="ARBA00023012"/>
    </source>
</evidence>
<dbReference type="CDD" id="cd00383">
    <property type="entry name" value="trans_reg_C"/>
    <property type="match status" value="1"/>
</dbReference>
<evidence type="ECO:0000313" key="13">
    <source>
        <dbReference type="Proteomes" id="UP000664277"/>
    </source>
</evidence>
<evidence type="ECO:0000256" key="9">
    <source>
        <dbReference type="PROSITE-ProRule" id="PRU01091"/>
    </source>
</evidence>
<comment type="caution">
    <text evidence="12">The sequence shown here is derived from an EMBL/GenBank/DDBJ whole genome shotgun (WGS) entry which is preliminary data.</text>
</comment>
<keyword evidence="2" id="KW-0963">Cytoplasm</keyword>
<name>A0A8J7P838_9BACT</name>
<dbReference type="InterPro" id="IPR039420">
    <property type="entry name" value="WalR-like"/>
</dbReference>
<keyword evidence="6 9" id="KW-0238">DNA-binding</keyword>
<keyword evidence="3 8" id="KW-0597">Phosphoprotein</keyword>
<dbReference type="SMART" id="SM00862">
    <property type="entry name" value="Trans_reg_C"/>
    <property type="match status" value="1"/>
</dbReference>
<dbReference type="GO" id="GO:0000156">
    <property type="term" value="F:phosphorelay response regulator activity"/>
    <property type="evidence" value="ECO:0007669"/>
    <property type="project" value="TreeGrafter"/>
</dbReference>
<reference evidence="12" key="1">
    <citation type="submission" date="2021-02" db="EMBL/GenBank/DDBJ databases">
        <title>Genome-Resolved Metagenomics of a Microbial Community Performing Photosynthetic Biological Nutrient Removal.</title>
        <authorList>
            <person name="Mcdaniel E.A."/>
        </authorList>
    </citation>
    <scope>NUCLEOTIDE SEQUENCE</scope>
    <source>
        <strain evidence="12">UWPOB_OBS1</strain>
    </source>
</reference>
<dbReference type="PANTHER" id="PTHR48111:SF50">
    <property type="entry name" value="KDP OPERON TRANSCRIPTIONAL REGULATORY PROTEIN KDPE"/>
    <property type="match status" value="1"/>
</dbReference>
<dbReference type="AlphaFoldDB" id="A0A8J7P838"/>
<feature type="modified residue" description="4-aspartylphosphate" evidence="8">
    <location>
        <position position="53"/>
    </location>
</feature>
<dbReference type="SMART" id="SM00448">
    <property type="entry name" value="REC"/>
    <property type="match status" value="1"/>
</dbReference>
<dbReference type="InterPro" id="IPR016032">
    <property type="entry name" value="Sig_transdc_resp-reg_C-effctor"/>
</dbReference>
<dbReference type="GO" id="GO:0000987">
    <property type="term" value="F:cis-regulatory region sequence-specific DNA binding"/>
    <property type="evidence" value="ECO:0007669"/>
    <property type="project" value="UniProtKB-ARBA"/>
</dbReference>
<comment type="subcellular location">
    <subcellularLocation>
        <location evidence="1">Cytoplasm</location>
    </subcellularLocation>
</comment>
<evidence type="ECO:0000256" key="8">
    <source>
        <dbReference type="PROSITE-ProRule" id="PRU00169"/>
    </source>
</evidence>
<dbReference type="FunFam" id="3.40.50.2300:FF:000021">
    <property type="entry name" value="Two-component system response regulator KdpE"/>
    <property type="match status" value="1"/>
</dbReference>
<dbReference type="InterPro" id="IPR036388">
    <property type="entry name" value="WH-like_DNA-bd_sf"/>
</dbReference>
<evidence type="ECO:0000313" key="12">
    <source>
        <dbReference type="EMBL" id="MBN8660196.1"/>
    </source>
</evidence>
<organism evidence="12 13">
    <name type="scientific">Candidatus Obscuribacter phosphatis</name>
    <dbReference type="NCBI Taxonomy" id="1906157"/>
    <lineage>
        <taxon>Bacteria</taxon>
        <taxon>Bacillati</taxon>
        <taxon>Candidatus Melainabacteria</taxon>
        <taxon>Candidatus Obscuribacterales</taxon>
        <taxon>Candidatus Obscuribacteraceae</taxon>
        <taxon>Candidatus Obscuribacter</taxon>
    </lineage>
</organism>
<dbReference type="GO" id="GO:0045893">
    <property type="term" value="P:positive regulation of DNA-templated transcription"/>
    <property type="evidence" value="ECO:0007669"/>
    <property type="project" value="UniProtKB-ARBA"/>
</dbReference>
<feature type="domain" description="OmpR/PhoB-type" evidence="11">
    <location>
        <begin position="129"/>
        <end position="228"/>
    </location>
</feature>
<sequence>MSTKILVIDDEPQIRRALKIGFERNGYEVQLAATGEEGLDKMAVEMPELLILDLAMPGIDGFEVCRQVRSWSSIPIIVLSVREREEDKIQALDCGADDFISKPFGVGELLARVRAVLRRSKQPEKTLGTPIFSEGDLEVDLDKRLVHKAGDVVHLTPKEYDLLSLLINNPNRVLTHRQLLTRVWGPEYAEDHHSLRVHIANLRNKIETDPARPHFIQTETRVGYRFTSKNF</sequence>
<evidence type="ECO:0000259" key="10">
    <source>
        <dbReference type="PROSITE" id="PS50110"/>
    </source>
</evidence>
<dbReference type="SUPFAM" id="SSF52172">
    <property type="entry name" value="CheY-like"/>
    <property type="match status" value="1"/>
</dbReference>
<proteinExistence type="predicted"/>
<feature type="domain" description="Response regulatory" evidence="10">
    <location>
        <begin position="4"/>
        <end position="117"/>
    </location>
</feature>
<dbReference type="InterPro" id="IPR001867">
    <property type="entry name" value="OmpR/PhoB-type_DNA-bd"/>
</dbReference>
<protein>
    <submittedName>
        <fullName evidence="12">Response regulator transcription factor</fullName>
    </submittedName>
</protein>
<dbReference type="GO" id="GO:0032993">
    <property type="term" value="C:protein-DNA complex"/>
    <property type="evidence" value="ECO:0007669"/>
    <property type="project" value="TreeGrafter"/>
</dbReference>
<dbReference type="Gene3D" id="3.40.50.2300">
    <property type="match status" value="1"/>
</dbReference>
<keyword evidence="5" id="KW-0805">Transcription regulation</keyword>
<dbReference type="InterPro" id="IPR011006">
    <property type="entry name" value="CheY-like_superfamily"/>
</dbReference>
<feature type="DNA-binding region" description="OmpR/PhoB-type" evidence="9">
    <location>
        <begin position="129"/>
        <end position="228"/>
    </location>
</feature>
<evidence type="ECO:0000256" key="3">
    <source>
        <dbReference type="ARBA" id="ARBA00022553"/>
    </source>
</evidence>
<evidence type="ECO:0000256" key="7">
    <source>
        <dbReference type="ARBA" id="ARBA00023163"/>
    </source>
</evidence>
<keyword evidence="7" id="KW-0804">Transcription</keyword>
<gene>
    <name evidence="12" type="ORF">J0M35_07515</name>
</gene>
<dbReference type="GO" id="GO:0005829">
    <property type="term" value="C:cytosol"/>
    <property type="evidence" value="ECO:0007669"/>
    <property type="project" value="TreeGrafter"/>
</dbReference>
<dbReference type="PANTHER" id="PTHR48111">
    <property type="entry name" value="REGULATOR OF RPOS"/>
    <property type="match status" value="1"/>
</dbReference>
<evidence type="ECO:0000256" key="2">
    <source>
        <dbReference type="ARBA" id="ARBA00022490"/>
    </source>
</evidence>
<dbReference type="Proteomes" id="UP000664277">
    <property type="component" value="Unassembled WGS sequence"/>
</dbReference>
<dbReference type="EMBL" id="JAFLCK010000008">
    <property type="protein sequence ID" value="MBN8660196.1"/>
    <property type="molecule type" value="Genomic_DNA"/>
</dbReference>
<dbReference type="Gene3D" id="6.10.250.690">
    <property type="match status" value="1"/>
</dbReference>
<dbReference type="Gene3D" id="1.10.10.10">
    <property type="entry name" value="Winged helix-like DNA-binding domain superfamily/Winged helix DNA-binding domain"/>
    <property type="match status" value="1"/>
</dbReference>
<keyword evidence="4" id="KW-0902">Two-component regulatory system</keyword>
<evidence type="ECO:0000256" key="1">
    <source>
        <dbReference type="ARBA" id="ARBA00004496"/>
    </source>
</evidence>
<evidence type="ECO:0000256" key="5">
    <source>
        <dbReference type="ARBA" id="ARBA00023015"/>
    </source>
</evidence>
<dbReference type="GO" id="GO:0042802">
    <property type="term" value="F:identical protein binding"/>
    <property type="evidence" value="ECO:0007669"/>
    <property type="project" value="UniProtKB-ARBA"/>
</dbReference>
<dbReference type="InterPro" id="IPR001789">
    <property type="entry name" value="Sig_transdc_resp-reg_receiver"/>
</dbReference>